<name>A0AAN6GTK3_9BASI</name>
<keyword evidence="3" id="KW-1185">Reference proteome</keyword>
<dbReference type="EMBL" id="JAPDMZ010000057">
    <property type="protein sequence ID" value="KAK0552895.1"/>
    <property type="molecule type" value="Genomic_DNA"/>
</dbReference>
<evidence type="ECO:0000256" key="1">
    <source>
        <dbReference type="SAM" id="MobiDB-lite"/>
    </source>
</evidence>
<feature type="compositionally biased region" description="Basic and acidic residues" evidence="1">
    <location>
        <begin position="63"/>
        <end position="73"/>
    </location>
</feature>
<feature type="compositionally biased region" description="Polar residues" evidence="1">
    <location>
        <begin position="1"/>
        <end position="25"/>
    </location>
</feature>
<feature type="compositionally biased region" description="Low complexity" evidence="1">
    <location>
        <begin position="75"/>
        <end position="85"/>
    </location>
</feature>
<dbReference type="AlphaFoldDB" id="A0AAN6GTK3"/>
<feature type="compositionally biased region" description="Basic and acidic residues" evidence="1">
    <location>
        <begin position="47"/>
        <end position="56"/>
    </location>
</feature>
<feature type="region of interest" description="Disordered" evidence="1">
    <location>
        <begin position="223"/>
        <end position="245"/>
    </location>
</feature>
<evidence type="ECO:0000313" key="3">
    <source>
        <dbReference type="Proteomes" id="UP001176517"/>
    </source>
</evidence>
<feature type="compositionally biased region" description="Basic residues" evidence="1">
    <location>
        <begin position="86"/>
        <end position="101"/>
    </location>
</feature>
<dbReference type="PANTHER" id="PTHR28241:SF1">
    <property type="entry name" value="MITOCHONDRIAL IMPORT PROTEIN 1"/>
    <property type="match status" value="1"/>
</dbReference>
<proteinExistence type="predicted"/>
<organism evidence="2 3">
    <name type="scientific">Tilletia horrida</name>
    <dbReference type="NCBI Taxonomy" id="155126"/>
    <lineage>
        <taxon>Eukaryota</taxon>
        <taxon>Fungi</taxon>
        <taxon>Dikarya</taxon>
        <taxon>Basidiomycota</taxon>
        <taxon>Ustilaginomycotina</taxon>
        <taxon>Exobasidiomycetes</taxon>
        <taxon>Tilletiales</taxon>
        <taxon>Tilletiaceae</taxon>
        <taxon>Tilletia</taxon>
    </lineage>
</organism>
<gene>
    <name evidence="2" type="ORF">OC846_002733</name>
</gene>
<sequence length="245" mass="26044">MAEGQSSHLPTGTAPSTGAPLTTQHRSNEPDTVPTASATGAPRIFPRHTEAEDSSKGPHPGKKIAEVAGRDSSSEDPSSAAAAGRSARRHHHHPHSSRHQPRHEQRSSSGYEGNGEESDSDLDESEYSDDDYSDEDRPPPREMAPSGSLTLAALSPSSSLPLSRRAALLSSAILINLGLPFLNGIMLGMGEIVARTLLAPWLSVLLGPILPARWGFGTGQAGLGAGLGPRRSAHEEEQQQRQRRR</sequence>
<reference evidence="2" key="1">
    <citation type="journal article" date="2023" name="PhytoFront">
        <title>Draft Genome Resources of Seven Strains of Tilletia horrida, Causal Agent of Kernel Smut of Rice.</title>
        <authorList>
            <person name="Khanal S."/>
            <person name="Antony Babu S."/>
            <person name="Zhou X.G."/>
        </authorList>
    </citation>
    <scope>NUCLEOTIDE SEQUENCE</scope>
    <source>
        <strain evidence="2">TX6</strain>
    </source>
</reference>
<feature type="compositionally biased region" description="Basic and acidic residues" evidence="1">
    <location>
        <begin position="232"/>
        <end position="245"/>
    </location>
</feature>
<dbReference type="PANTHER" id="PTHR28241">
    <property type="entry name" value="MITOCHONDRIAL IMPORT PROTEIN 1"/>
    <property type="match status" value="1"/>
</dbReference>
<protein>
    <submittedName>
        <fullName evidence="2">Uncharacterized protein</fullName>
    </submittedName>
</protein>
<dbReference type="GO" id="GO:0005741">
    <property type="term" value="C:mitochondrial outer membrane"/>
    <property type="evidence" value="ECO:0007669"/>
    <property type="project" value="InterPro"/>
</dbReference>
<dbReference type="GO" id="GO:0070096">
    <property type="term" value="P:mitochondrial outer membrane translocase complex assembly"/>
    <property type="evidence" value="ECO:0007669"/>
    <property type="project" value="TreeGrafter"/>
</dbReference>
<dbReference type="InterPro" id="IPR013262">
    <property type="entry name" value="OMP_MIM1/TOM13_mt"/>
</dbReference>
<dbReference type="Pfam" id="PF08219">
    <property type="entry name" value="TOM13"/>
    <property type="match status" value="1"/>
</dbReference>
<accession>A0AAN6GTK3</accession>
<dbReference type="GO" id="GO:0045040">
    <property type="term" value="P:protein insertion into mitochondrial outer membrane"/>
    <property type="evidence" value="ECO:0007669"/>
    <property type="project" value="TreeGrafter"/>
</dbReference>
<comment type="caution">
    <text evidence="2">The sequence shown here is derived from an EMBL/GenBank/DDBJ whole genome shotgun (WGS) entry which is preliminary data.</text>
</comment>
<dbReference type="Proteomes" id="UP001176517">
    <property type="component" value="Unassembled WGS sequence"/>
</dbReference>
<evidence type="ECO:0000313" key="2">
    <source>
        <dbReference type="EMBL" id="KAK0552895.1"/>
    </source>
</evidence>
<feature type="compositionally biased region" description="Acidic residues" evidence="1">
    <location>
        <begin position="114"/>
        <end position="134"/>
    </location>
</feature>
<feature type="region of interest" description="Disordered" evidence="1">
    <location>
        <begin position="1"/>
        <end position="147"/>
    </location>
</feature>